<proteinExistence type="predicted"/>
<sequence>MTHSSISTVISVVSGPASTPAESFKMAGLIPSGRAVLDASDLPRAVTTSEVSNTMSSTVGKGIISSKGRPNTQPIRAGHGAPSLAVPCVVYGCA</sequence>
<name>A0ABC9HHL0_FASHE</name>
<accession>A0ABC9HHL0</accession>
<organism evidence="2 3">
    <name type="scientific">Fasciola hepatica</name>
    <name type="common">Liver fluke</name>
    <dbReference type="NCBI Taxonomy" id="6192"/>
    <lineage>
        <taxon>Eukaryota</taxon>
        <taxon>Metazoa</taxon>
        <taxon>Spiralia</taxon>
        <taxon>Lophotrochozoa</taxon>
        <taxon>Platyhelminthes</taxon>
        <taxon>Trematoda</taxon>
        <taxon>Digenea</taxon>
        <taxon>Plagiorchiida</taxon>
        <taxon>Echinostomata</taxon>
        <taxon>Echinostomatoidea</taxon>
        <taxon>Fasciolidae</taxon>
        <taxon>Fasciola</taxon>
    </lineage>
</organism>
<dbReference type="Proteomes" id="UP001189180">
    <property type="component" value="Unassembled WGS sequence"/>
</dbReference>
<keyword evidence="3" id="KW-1185">Reference proteome</keyword>
<dbReference type="AlphaFoldDB" id="A0ABC9HHL0"/>
<evidence type="ECO:0000313" key="2">
    <source>
        <dbReference type="EMBL" id="CAM0512193.1"/>
    </source>
</evidence>
<feature type="compositionally biased region" description="Polar residues" evidence="1">
    <location>
        <begin position="48"/>
        <end position="59"/>
    </location>
</feature>
<feature type="region of interest" description="Disordered" evidence="1">
    <location>
        <begin position="48"/>
        <end position="78"/>
    </location>
</feature>
<evidence type="ECO:0000313" key="3">
    <source>
        <dbReference type="Proteomes" id="UP001189180"/>
    </source>
</evidence>
<dbReference type="EMBL" id="CANUEZ050000199">
    <property type="protein sequence ID" value="CAM0512193.1"/>
    <property type="molecule type" value="Genomic_DNA"/>
</dbReference>
<reference evidence="2 3" key="1">
    <citation type="submission" date="2024-08" db="EMBL/GenBank/DDBJ databases">
        <authorList>
            <person name="Paterson S."/>
        </authorList>
    </citation>
    <scope>NUCLEOTIDE SEQUENCE [LARGE SCALE GENOMIC DNA]</scope>
</reference>
<evidence type="ECO:0000256" key="1">
    <source>
        <dbReference type="SAM" id="MobiDB-lite"/>
    </source>
</evidence>
<protein>
    <submittedName>
        <fullName evidence="2">Uncharacterized protein</fullName>
    </submittedName>
</protein>
<gene>
    <name evidence="2" type="ORF">FHB240107_LOCUS6534</name>
</gene>
<comment type="caution">
    <text evidence="2">The sequence shown here is derived from an EMBL/GenBank/DDBJ whole genome shotgun (WGS) entry which is preliminary data.</text>
</comment>